<dbReference type="Proteomes" id="UP000324091">
    <property type="component" value="Chromosome 14"/>
</dbReference>
<reference evidence="2 3" key="1">
    <citation type="submission" date="2019-04" db="EMBL/GenBank/DDBJ databases">
        <title>Chromosome genome assembly for Takifugu flavidus.</title>
        <authorList>
            <person name="Xiao S."/>
        </authorList>
    </citation>
    <scope>NUCLEOTIDE SEQUENCE [LARGE SCALE GENOMIC DNA]</scope>
    <source>
        <strain evidence="2">HTHZ2018</strain>
        <tissue evidence="2">Muscle</tissue>
    </source>
</reference>
<evidence type="ECO:0000256" key="1">
    <source>
        <dbReference type="SAM" id="MobiDB-lite"/>
    </source>
</evidence>
<protein>
    <submittedName>
        <fullName evidence="2">Uncharacterized protein</fullName>
    </submittedName>
</protein>
<name>A0A5C6P516_9TELE</name>
<gene>
    <name evidence="2" type="ORF">D4764_14G0008350</name>
</gene>
<feature type="compositionally biased region" description="Low complexity" evidence="1">
    <location>
        <begin position="151"/>
        <end position="161"/>
    </location>
</feature>
<comment type="caution">
    <text evidence="2">The sequence shown here is derived from an EMBL/GenBank/DDBJ whole genome shotgun (WGS) entry which is preliminary data.</text>
</comment>
<organism evidence="2 3">
    <name type="scientific">Takifugu flavidus</name>
    <name type="common">sansaifugu</name>
    <dbReference type="NCBI Taxonomy" id="433684"/>
    <lineage>
        <taxon>Eukaryota</taxon>
        <taxon>Metazoa</taxon>
        <taxon>Chordata</taxon>
        <taxon>Craniata</taxon>
        <taxon>Vertebrata</taxon>
        <taxon>Euteleostomi</taxon>
        <taxon>Actinopterygii</taxon>
        <taxon>Neopterygii</taxon>
        <taxon>Teleostei</taxon>
        <taxon>Neoteleostei</taxon>
        <taxon>Acanthomorphata</taxon>
        <taxon>Eupercaria</taxon>
        <taxon>Tetraodontiformes</taxon>
        <taxon>Tetradontoidea</taxon>
        <taxon>Tetraodontidae</taxon>
        <taxon>Takifugu</taxon>
    </lineage>
</organism>
<accession>A0A5C6P516</accession>
<feature type="compositionally biased region" description="Basic and acidic residues" evidence="1">
    <location>
        <begin position="128"/>
        <end position="148"/>
    </location>
</feature>
<feature type="region of interest" description="Disordered" evidence="1">
    <location>
        <begin position="122"/>
        <end position="161"/>
    </location>
</feature>
<sequence>MAEDGADNSSFLSLALCRAVSLEHVGIIFDSFRHRQKCCTYAALPVKQGQQRQKVHCQGLSRAKIHSIYSNIPPKQTHGRLVRPLRTLSVNHAALTLRRRGSFARRAERALDGCEMKERHARLYHVQPQREESEREERETEGREREGEEGQGLLSESGSGRITPFFPSVPLVPSRLCLARFTDRRLGSPGQRGSAPRGRETVAGHPSARHTRSTDAEQLTGKITSLHPPPHPTTAELAGSKCPRCTRARADKQRILPILGAPALFWPTELLTPPPSNPMALGQRAESLSGNSLSSSDHSMCFDSLTAGIPSTGKLGGCTVISCGVTLNYTTYYLNLRNTKDHERTAALAGWTESARLR</sequence>
<proteinExistence type="predicted"/>
<feature type="region of interest" description="Disordered" evidence="1">
    <location>
        <begin position="183"/>
        <end position="217"/>
    </location>
</feature>
<evidence type="ECO:0000313" key="3">
    <source>
        <dbReference type="Proteomes" id="UP000324091"/>
    </source>
</evidence>
<evidence type="ECO:0000313" key="2">
    <source>
        <dbReference type="EMBL" id="TWW74832.1"/>
    </source>
</evidence>
<dbReference type="EMBL" id="RHFK02000006">
    <property type="protein sequence ID" value="TWW74832.1"/>
    <property type="molecule type" value="Genomic_DNA"/>
</dbReference>
<keyword evidence="3" id="KW-1185">Reference proteome</keyword>
<dbReference type="AlphaFoldDB" id="A0A5C6P516"/>